<dbReference type="Pfam" id="PF05460">
    <property type="entry name" value="ORC6"/>
    <property type="match status" value="1"/>
</dbReference>
<evidence type="ECO:0000256" key="4">
    <source>
        <dbReference type="ARBA" id="ARBA00023125"/>
    </source>
</evidence>
<evidence type="ECO:0000259" key="8">
    <source>
        <dbReference type="Pfam" id="PF21913"/>
    </source>
</evidence>
<evidence type="ECO:0000256" key="5">
    <source>
        <dbReference type="ARBA" id="ARBA00023242"/>
    </source>
</evidence>
<dbReference type="AlphaFoldDB" id="A0AAN9C048"/>
<name>A0AAN9C048_9CAEN</name>
<gene>
    <name evidence="9" type="ORF">V1264_000865</name>
</gene>
<comment type="caution">
    <text evidence="9">The sequence shown here is derived from an EMBL/GenBank/DDBJ whole genome shotgun (WGS) entry which is preliminary data.</text>
</comment>
<proteinExistence type="inferred from homology"/>
<evidence type="ECO:0000256" key="6">
    <source>
        <dbReference type="SAM" id="MobiDB-lite"/>
    </source>
</evidence>
<dbReference type="Pfam" id="PF21913">
    <property type="entry name" value="ORC6_2nd"/>
    <property type="match status" value="1"/>
</dbReference>
<evidence type="ECO:0000259" key="7">
    <source>
        <dbReference type="Pfam" id="PF05460"/>
    </source>
</evidence>
<feature type="domain" description="ORC6 second cyclin-like" evidence="8">
    <location>
        <begin position="101"/>
        <end position="182"/>
    </location>
</feature>
<evidence type="ECO:0000313" key="9">
    <source>
        <dbReference type="EMBL" id="KAK7114884.1"/>
    </source>
</evidence>
<organism evidence="9 10">
    <name type="scientific">Littorina saxatilis</name>
    <dbReference type="NCBI Taxonomy" id="31220"/>
    <lineage>
        <taxon>Eukaryota</taxon>
        <taxon>Metazoa</taxon>
        <taxon>Spiralia</taxon>
        <taxon>Lophotrochozoa</taxon>
        <taxon>Mollusca</taxon>
        <taxon>Gastropoda</taxon>
        <taxon>Caenogastropoda</taxon>
        <taxon>Littorinimorpha</taxon>
        <taxon>Littorinoidea</taxon>
        <taxon>Littorinidae</taxon>
        <taxon>Littorina</taxon>
    </lineage>
</organism>
<protein>
    <recommendedName>
        <fullName evidence="11">Origin recognition complex subunit 6</fullName>
    </recommendedName>
</protein>
<comment type="similarity">
    <text evidence="2">Belongs to the ORC6 family.</text>
</comment>
<keyword evidence="10" id="KW-1185">Reference proteome</keyword>
<dbReference type="GO" id="GO:0005664">
    <property type="term" value="C:nuclear origin of replication recognition complex"/>
    <property type="evidence" value="ECO:0007669"/>
    <property type="project" value="InterPro"/>
</dbReference>
<evidence type="ECO:0000256" key="1">
    <source>
        <dbReference type="ARBA" id="ARBA00004123"/>
    </source>
</evidence>
<dbReference type="InterPro" id="IPR008721">
    <property type="entry name" value="ORC6_cyclin_first"/>
</dbReference>
<dbReference type="Gene3D" id="1.10.472.10">
    <property type="entry name" value="Cyclin-like"/>
    <property type="match status" value="1"/>
</dbReference>
<dbReference type="InterPro" id="IPR020529">
    <property type="entry name" value="ORC6_met/pln"/>
</dbReference>
<accession>A0AAN9C048</accession>
<dbReference type="PANTHER" id="PTHR13394:SF0">
    <property type="entry name" value="ORIGIN RECOGNITION COMPLEX SUBUNIT 6"/>
    <property type="match status" value="1"/>
</dbReference>
<comment type="subcellular location">
    <subcellularLocation>
        <location evidence="1">Nucleus</location>
    </subcellularLocation>
</comment>
<reference evidence="9 10" key="1">
    <citation type="submission" date="2024-02" db="EMBL/GenBank/DDBJ databases">
        <title>Chromosome-scale genome assembly of the rough periwinkle Littorina saxatilis.</title>
        <authorList>
            <person name="De Jode A."/>
            <person name="Faria R."/>
            <person name="Formenti G."/>
            <person name="Sims Y."/>
            <person name="Smith T.P."/>
            <person name="Tracey A."/>
            <person name="Wood J.M.D."/>
            <person name="Zagrodzka Z.B."/>
            <person name="Johannesson K."/>
            <person name="Butlin R.K."/>
            <person name="Leder E.H."/>
        </authorList>
    </citation>
    <scope>NUCLEOTIDE SEQUENCE [LARGE SCALE GENOMIC DNA]</scope>
    <source>
        <strain evidence="9">Snail1</strain>
        <tissue evidence="9">Muscle</tissue>
    </source>
</reference>
<keyword evidence="4" id="KW-0238">DNA-binding</keyword>
<dbReference type="PANTHER" id="PTHR13394">
    <property type="entry name" value="ORIGIN RECOGNITION COMPLEX SUBUNIT 6"/>
    <property type="match status" value="1"/>
</dbReference>
<dbReference type="GO" id="GO:0003677">
    <property type="term" value="F:DNA binding"/>
    <property type="evidence" value="ECO:0007669"/>
    <property type="project" value="UniProtKB-KW"/>
</dbReference>
<evidence type="ECO:0008006" key="11">
    <source>
        <dbReference type="Google" id="ProtNLM"/>
    </source>
</evidence>
<evidence type="ECO:0000256" key="3">
    <source>
        <dbReference type="ARBA" id="ARBA00022705"/>
    </source>
</evidence>
<evidence type="ECO:0000256" key="2">
    <source>
        <dbReference type="ARBA" id="ARBA00010840"/>
    </source>
</evidence>
<dbReference type="EMBL" id="JBAMIC010000001">
    <property type="protein sequence ID" value="KAK7114884.1"/>
    <property type="molecule type" value="Genomic_DNA"/>
</dbReference>
<feature type="domain" description="ORC6 first cyclin-like" evidence="7">
    <location>
        <begin position="18"/>
        <end position="97"/>
    </location>
</feature>
<keyword evidence="3" id="KW-0235">DNA replication</keyword>
<feature type="compositionally biased region" description="Polar residues" evidence="6">
    <location>
        <begin position="212"/>
        <end position="222"/>
    </location>
</feature>
<keyword evidence="5" id="KW-0539">Nucleus</keyword>
<dbReference type="GO" id="GO:0006270">
    <property type="term" value="P:DNA replication initiation"/>
    <property type="evidence" value="ECO:0007669"/>
    <property type="project" value="TreeGrafter"/>
</dbReference>
<dbReference type="InterPro" id="IPR054113">
    <property type="entry name" value="ORC6_cyclin-like_2nd"/>
</dbReference>
<feature type="region of interest" description="Disordered" evidence="6">
    <location>
        <begin position="210"/>
        <end position="230"/>
    </location>
</feature>
<dbReference type="Proteomes" id="UP001374579">
    <property type="component" value="Unassembled WGS sequence"/>
</dbReference>
<sequence length="259" mass="29299">MGDLSLYQTLGRKIGVMDRKIIRKAAELKNLLNVRAGSVSVATLRLTDTASVILCLDMAGMLLSHPVNKAEATKLSGLKKSAYQVALKTLESVLELNTKTNMRDLAIRFGCLQVLDAAARLLSRYETEQCCDVDTNSSLFQTAALLCICKRQKVRIEQARLREVSGVKRSTMDRLITQMEKIAETLEEEDNRQKRKISRKKRDLMDDIEKAMNTSSSDSPQPKRSKTEKDISYCKNVTFDEWRRKLLEQAATEMDECKA</sequence>
<evidence type="ECO:0000313" key="10">
    <source>
        <dbReference type="Proteomes" id="UP001374579"/>
    </source>
</evidence>